<keyword evidence="12 16" id="KW-0472">Membrane</keyword>
<dbReference type="AlphaFoldDB" id="A0A1S3BBD9"/>
<dbReference type="eggNOG" id="KOG0800">
    <property type="taxonomic scope" value="Eukaryota"/>
</dbReference>
<evidence type="ECO:0000256" key="1">
    <source>
        <dbReference type="ARBA" id="ARBA00000900"/>
    </source>
</evidence>
<dbReference type="InterPro" id="IPR013083">
    <property type="entry name" value="Znf_RING/FYVE/PHD"/>
</dbReference>
<keyword evidence="9" id="KW-0833">Ubl conjugation pathway</keyword>
<feature type="transmembrane region" description="Helical" evidence="16">
    <location>
        <begin position="47"/>
        <end position="66"/>
    </location>
</feature>
<dbReference type="Gene3D" id="3.30.40.10">
    <property type="entry name" value="Zinc/RING finger domain, C3HC4 (zinc finger)"/>
    <property type="match status" value="1"/>
</dbReference>
<dbReference type="InParanoid" id="A0A1S3BBD9"/>
<organism evidence="19 20">
    <name type="scientific">Cucumis melo</name>
    <name type="common">Muskmelon</name>
    <dbReference type="NCBI Taxonomy" id="3656"/>
    <lineage>
        <taxon>Eukaryota</taxon>
        <taxon>Viridiplantae</taxon>
        <taxon>Streptophyta</taxon>
        <taxon>Embryophyta</taxon>
        <taxon>Tracheophyta</taxon>
        <taxon>Spermatophyta</taxon>
        <taxon>Magnoliopsida</taxon>
        <taxon>eudicotyledons</taxon>
        <taxon>Gunneridae</taxon>
        <taxon>Pentapetalae</taxon>
        <taxon>rosids</taxon>
        <taxon>fabids</taxon>
        <taxon>Cucurbitales</taxon>
        <taxon>Cucurbitaceae</taxon>
        <taxon>Benincaseae</taxon>
        <taxon>Cucumis</taxon>
    </lineage>
</organism>
<evidence type="ECO:0000256" key="3">
    <source>
        <dbReference type="ARBA" id="ARBA00004906"/>
    </source>
</evidence>
<evidence type="ECO:0000256" key="12">
    <source>
        <dbReference type="ARBA" id="ARBA00023136"/>
    </source>
</evidence>
<dbReference type="RefSeq" id="XP_008444873.1">
    <property type="nucleotide sequence ID" value="XM_008446651.2"/>
</dbReference>
<comment type="similarity">
    <text evidence="13">Belongs to the RING-type zinc finger family. ATL subfamily.</text>
</comment>
<reference evidence="18" key="1">
    <citation type="submission" date="2023-03" db="UniProtKB">
        <authorList>
            <consortium name="EnsemblPlants"/>
        </authorList>
    </citation>
    <scope>IDENTIFICATION</scope>
</reference>
<keyword evidence="11 16" id="KW-1133">Transmembrane helix</keyword>
<dbReference type="EC" id="2.3.2.27" evidence="4"/>
<dbReference type="GO" id="GO:0061630">
    <property type="term" value="F:ubiquitin protein ligase activity"/>
    <property type="evidence" value="ECO:0007669"/>
    <property type="project" value="UniProtKB-EC"/>
</dbReference>
<dbReference type="Proteomes" id="UP001652600">
    <property type="component" value="Chromosome 3"/>
</dbReference>
<evidence type="ECO:0000256" key="4">
    <source>
        <dbReference type="ARBA" id="ARBA00012483"/>
    </source>
</evidence>
<evidence type="ECO:0000256" key="14">
    <source>
        <dbReference type="PROSITE-ProRule" id="PRU00175"/>
    </source>
</evidence>
<keyword evidence="10" id="KW-0862">Zinc</keyword>
<dbReference type="SMR" id="A0A1S3BBD9"/>
<keyword evidence="19" id="KW-1185">Reference proteome</keyword>
<dbReference type="SUPFAM" id="SSF57850">
    <property type="entry name" value="RING/U-box"/>
    <property type="match status" value="1"/>
</dbReference>
<feature type="region of interest" description="Disordered" evidence="15">
    <location>
        <begin position="309"/>
        <end position="369"/>
    </location>
</feature>
<gene>
    <name evidence="20" type="primary">LOC103488088</name>
    <name evidence="18" type="synonym">103488088</name>
</gene>
<evidence type="ECO:0000256" key="15">
    <source>
        <dbReference type="SAM" id="MobiDB-lite"/>
    </source>
</evidence>
<dbReference type="KEGG" id="cmo:103488088"/>
<name>A0A1S3BBD9_CUCME</name>
<comment type="subcellular location">
    <subcellularLocation>
        <location evidence="2">Membrane</location>
        <topology evidence="2">Single-pass membrane protein</topology>
    </subcellularLocation>
</comment>
<comment type="catalytic activity">
    <reaction evidence="1">
        <text>S-ubiquitinyl-[E2 ubiquitin-conjugating enzyme]-L-cysteine + [acceptor protein]-L-lysine = [E2 ubiquitin-conjugating enzyme]-L-cysteine + N(6)-ubiquitinyl-[acceptor protein]-L-lysine.</text>
        <dbReference type="EC" id="2.3.2.27"/>
    </reaction>
</comment>
<keyword evidence="7" id="KW-0479">Metal-binding</keyword>
<evidence type="ECO:0000256" key="10">
    <source>
        <dbReference type="ARBA" id="ARBA00022833"/>
    </source>
</evidence>
<evidence type="ECO:0000256" key="8">
    <source>
        <dbReference type="ARBA" id="ARBA00022771"/>
    </source>
</evidence>
<evidence type="ECO:0000259" key="17">
    <source>
        <dbReference type="PROSITE" id="PS50089"/>
    </source>
</evidence>
<protein>
    <recommendedName>
        <fullName evidence="4">RING-type E3 ubiquitin transferase</fullName>
        <ecNumber evidence="4">2.3.2.27</ecNumber>
    </recommendedName>
</protein>
<dbReference type="PROSITE" id="PS50089">
    <property type="entry name" value="ZF_RING_2"/>
    <property type="match status" value="1"/>
</dbReference>
<feature type="domain" description="RING-type" evidence="17">
    <location>
        <begin position="127"/>
        <end position="169"/>
    </location>
</feature>
<dbReference type="PANTHER" id="PTHR14155">
    <property type="entry name" value="RING FINGER DOMAIN-CONTAINING"/>
    <property type="match status" value="1"/>
</dbReference>
<accession>A0A1S3BBD9</accession>
<dbReference type="GO" id="GO:0008270">
    <property type="term" value="F:zinc ion binding"/>
    <property type="evidence" value="ECO:0007669"/>
    <property type="project" value="UniProtKB-KW"/>
</dbReference>
<keyword evidence="5" id="KW-0808">Transferase</keyword>
<evidence type="ECO:0000256" key="13">
    <source>
        <dbReference type="ARBA" id="ARBA00024209"/>
    </source>
</evidence>
<comment type="pathway">
    <text evidence="3">Protein modification; protein ubiquitination.</text>
</comment>
<evidence type="ECO:0000313" key="20">
    <source>
        <dbReference type="RefSeq" id="XP_008444873.1"/>
    </source>
</evidence>
<dbReference type="SMART" id="SM00184">
    <property type="entry name" value="RING"/>
    <property type="match status" value="1"/>
</dbReference>
<sequence>MTSQSLFFLNHVFVYFILLSHVSLAAAQSGAPPDMYPFKQTISKRMAVVLIVLVCFFIVVAVLSVYTRQCTEQRFGGRLLLPTHLDGANARSRRAARGLDAAVIATFPTFVYSNVKDLKIGKGSLECAICLSEFGDDDTLRLLPKCSHVFHSDCIDAWLVSHSTCPVCRASLVPKPGDISFAALLNSDSGIDGNGRDEGNRGTGAENNQVIVRIPEENQGQDVNLITPNQGLNQSRSIRSRSSGWRLSGLFPRSHSTGHSLVQRGVDYERYTLRLPEEVRSELLNSNLNRARSCVAFQRMQSSRQGYRNELGKNGLVGNRSRSGRSEWRTLLPGAPLFKREGSRKDVNGDDGGRPFARLRADCDGQSQQ</sequence>
<dbReference type="InterPro" id="IPR001841">
    <property type="entry name" value="Znf_RING"/>
</dbReference>
<proteinExistence type="inferred from homology"/>
<dbReference type="CDD" id="cd16461">
    <property type="entry name" value="RING-H2_EL5-like"/>
    <property type="match status" value="1"/>
</dbReference>
<evidence type="ECO:0000256" key="9">
    <source>
        <dbReference type="ARBA" id="ARBA00022786"/>
    </source>
</evidence>
<evidence type="ECO:0000313" key="19">
    <source>
        <dbReference type="Proteomes" id="UP001652600"/>
    </source>
</evidence>
<dbReference type="FunFam" id="3.30.40.10:FF:000187">
    <property type="entry name" value="E3 ubiquitin-protein ligase ATL6"/>
    <property type="match status" value="1"/>
</dbReference>
<feature type="transmembrane region" description="Helical" evidence="16">
    <location>
        <begin position="6"/>
        <end position="27"/>
    </location>
</feature>
<keyword evidence="8 14" id="KW-0863">Zinc-finger</keyword>
<evidence type="ECO:0000256" key="16">
    <source>
        <dbReference type="SAM" id="Phobius"/>
    </source>
</evidence>
<evidence type="ECO:0000256" key="7">
    <source>
        <dbReference type="ARBA" id="ARBA00022723"/>
    </source>
</evidence>
<evidence type="ECO:0000256" key="2">
    <source>
        <dbReference type="ARBA" id="ARBA00004167"/>
    </source>
</evidence>
<dbReference type="SMART" id="SM01197">
    <property type="entry name" value="FANCL_C"/>
    <property type="match status" value="1"/>
</dbReference>
<dbReference type="InterPro" id="IPR053238">
    <property type="entry name" value="RING-H2_zinc_finger"/>
</dbReference>
<dbReference type="Gramene" id="MELO3C011053.2.1">
    <property type="protein sequence ID" value="MELO3C011053.2.1"/>
    <property type="gene ID" value="MELO3C011053.2"/>
</dbReference>
<evidence type="ECO:0000313" key="18">
    <source>
        <dbReference type="EnsemblPlants" id="MELO3C011053.2.1"/>
    </source>
</evidence>
<dbReference type="GeneID" id="103488088"/>
<dbReference type="OrthoDB" id="8062037at2759"/>
<reference evidence="20" key="2">
    <citation type="submission" date="2025-04" db="UniProtKB">
        <authorList>
            <consortium name="RefSeq"/>
        </authorList>
    </citation>
    <scope>IDENTIFICATION</scope>
</reference>
<evidence type="ECO:0000256" key="11">
    <source>
        <dbReference type="ARBA" id="ARBA00022989"/>
    </source>
</evidence>
<dbReference type="EnsemblPlants" id="MELO3C011053.2.1">
    <property type="protein sequence ID" value="MELO3C011053.2.1"/>
    <property type="gene ID" value="MELO3C011053.2"/>
</dbReference>
<evidence type="ECO:0000256" key="6">
    <source>
        <dbReference type="ARBA" id="ARBA00022692"/>
    </source>
</evidence>
<evidence type="ECO:0000256" key="5">
    <source>
        <dbReference type="ARBA" id="ARBA00022679"/>
    </source>
</evidence>
<dbReference type="GO" id="GO:0016020">
    <property type="term" value="C:membrane"/>
    <property type="evidence" value="ECO:0007669"/>
    <property type="project" value="UniProtKB-SubCell"/>
</dbReference>
<feature type="compositionally biased region" description="Basic and acidic residues" evidence="15">
    <location>
        <begin position="338"/>
        <end position="363"/>
    </location>
</feature>
<dbReference type="PANTHER" id="PTHR14155:SF583">
    <property type="entry name" value="RING-TYPE DOMAIN-CONTAINING PROTEIN"/>
    <property type="match status" value="1"/>
</dbReference>
<dbReference type="Pfam" id="PF13639">
    <property type="entry name" value="zf-RING_2"/>
    <property type="match status" value="1"/>
</dbReference>
<keyword evidence="6 16" id="KW-0812">Transmembrane</keyword>